<evidence type="ECO:0000256" key="1">
    <source>
        <dbReference type="ARBA" id="ARBA00000085"/>
    </source>
</evidence>
<dbReference type="Gene3D" id="1.10.287.130">
    <property type="match status" value="1"/>
</dbReference>
<dbReference type="SUPFAM" id="SSF55874">
    <property type="entry name" value="ATPase domain of HSP90 chaperone/DNA topoisomerase II/histidine kinase"/>
    <property type="match status" value="1"/>
</dbReference>
<dbReference type="SUPFAM" id="SSF158472">
    <property type="entry name" value="HAMP domain-like"/>
    <property type="match status" value="1"/>
</dbReference>
<evidence type="ECO:0000256" key="3">
    <source>
        <dbReference type="ARBA" id="ARBA00012438"/>
    </source>
</evidence>
<dbReference type="CDD" id="cd06225">
    <property type="entry name" value="HAMP"/>
    <property type="match status" value="1"/>
</dbReference>
<evidence type="ECO:0000259" key="16">
    <source>
        <dbReference type="PROSITE" id="PS50885"/>
    </source>
</evidence>
<accession>A0A1P8EHI5</accession>
<keyword evidence="11 14" id="KW-1133">Transmembrane helix</keyword>
<reference evidence="17 18" key="1">
    <citation type="submission" date="2016-08" db="EMBL/GenBank/DDBJ databases">
        <title>Complete genome sequence of Acinetobacter baylyi strain GFJ2.</title>
        <authorList>
            <person name="Tabata M."/>
            <person name="Kuboki S."/>
            <person name="Gibu N."/>
            <person name="Kinouchi Y."/>
            <person name="Vangnai A."/>
            <person name="Kasai D."/>
            <person name="Fukuda M."/>
        </authorList>
    </citation>
    <scope>NUCLEOTIDE SEQUENCE [LARGE SCALE GENOMIC DNA]</scope>
    <source>
        <strain evidence="17 18">GFJ2</strain>
    </source>
</reference>
<dbReference type="InterPro" id="IPR036097">
    <property type="entry name" value="HisK_dim/P_sf"/>
</dbReference>
<dbReference type="RefSeq" id="WP_076032617.1">
    <property type="nucleotide sequence ID" value="NZ_CP016896.1"/>
</dbReference>
<name>A0A1P8EHI5_9GAMM</name>
<evidence type="ECO:0000256" key="5">
    <source>
        <dbReference type="ARBA" id="ARBA00022553"/>
    </source>
</evidence>
<feature type="domain" description="Histidine kinase" evidence="15">
    <location>
        <begin position="151"/>
        <end position="363"/>
    </location>
</feature>
<organism evidence="17 18">
    <name type="scientific">Acinetobacter soli</name>
    <dbReference type="NCBI Taxonomy" id="487316"/>
    <lineage>
        <taxon>Bacteria</taxon>
        <taxon>Pseudomonadati</taxon>
        <taxon>Pseudomonadota</taxon>
        <taxon>Gammaproteobacteria</taxon>
        <taxon>Moraxellales</taxon>
        <taxon>Moraxellaceae</taxon>
        <taxon>Acinetobacter</taxon>
    </lineage>
</organism>
<keyword evidence="7 14" id="KW-0812">Transmembrane</keyword>
<keyword evidence="9 17" id="KW-0418">Kinase</keyword>
<dbReference type="Proteomes" id="UP000185674">
    <property type="component" value="Chromosome"/>
</dbReference>
<dbReference type="EMBL" id="CP016896">
    <property type="protein sequence ID" value="APV35646.1"/>
    <property type="molecule type" value="Genomic_DNA"/>
</dbReference>
<dbReference type="SUPFAM" id="SSF47384">
    <property type="entry name" value="Homodimeric domain of signal transducing histidine kinase"/>
    <property type="match status" value="1"/>
</dbReference>
<dbReference type="PROSITE" id="PS50109">
    <property type="entry name" value="HIS_KIN"/>
    <property type="match status" value="1"/>
</dbReference>
<feature type="domain" description="HAMP" evidence="16">
    <location>
        <begin position="88"/>
        <end position="143"/>
    </location>
</feature>
<evidence type="ECO:0000256" key="9">
    <source>
        <dbReference type="ARBA" id="ARBA00022777"/>
    </source>
</evidence>
<evidence type="ECO:0000256" key="11">
    <source>
        <dbReference type="ARBA" id="ARBA00022989"/>
    </source>
</evidence>
<dbReference type="InterPro" id="IPR005467">
    <property type="entry name" value="His_kinase_dom"/>
</dbReference>
<evidence type="ECO:0000256" key="2">
    <source>
        <dbReference type="ARBA" id="ARBA00004651"/>
    </source>
</evidence>
<dbReference type="InterPro" id="IPR036890">
    <property type="entry name" value="HATPase_C_sf"/>
</dbReference>
<keyword evidence="5" id="KW-0597">Phosphoprotein</keyword>
<dbReference type="Gene3D" id="3.30.565.10">
    <property type="entry name" value="Histidine kinase-like ATPase, C-terminal domain"/>
    <property type="match status" value="1"/>
</dbReference>
<evidence type="ECO:0000256" key="13">
    <source>
        <dbReference type="ARBA" id="ARBA00023136"/>
    </source>
</evidence>
<dbReference type="PRINTS" id="PR00344">
    <property type="entry name" value="BCTRLSENSOR"/>
</dbReference>
<evidence type="ECO:0000256" key="4">
    <source>
        <dbReference type="ARBA" id="ARBA00022475"/>
    </source>
</evidence>
<protein>
    <recommendedName>
        <fullName evidence="3">histidine kinase</fullName>
        <ecNumber evidence="3">2.7.13.3</ecNumber>
    </recommendedName>
</protein>
<dbReference type="EC" id="2.7.13.3" evidence="3"/>
<dbReference type="STRING" id="487316.BEN76_06285"/>
<dbReference type="SMART" id="SM00304">
    <property type="entry name" value="HAMP"/>
    <property type="match status" value="1"/>
</dbReference>
<evidence type="ECO:0000259" key="15">
    <source>
        <dbReference type="PROSITE" id="PS50109"/>
    </source>
</evidence>
<dbReference type="PANTHER" id="PTHR45528">
    <property type="entry name" value="SENSOR HISTIDINE KINASE CPXA"/>
    <property type="match status" value="1"/>
</dbReference>
<dbReference type="CDD" id="cd00075">
    <property type="entry name" value="HATPase"/>
    <property type="match status" value="1"/>
</dbReference>
<evidence type="ECO:0000256" key="6">
    <source>
        <dbReference type="ARBA" id="ARBA00022679"/>
    </source>
</evidence>
<feature type="transmembrane region" description="Helical" evidence="14">
    <location>
        <begin position="65"/>
        <end position="84"/>
    </location>
</feature>
<keyword evidence="12" id="KW-0902">Two-component regulatory system</keyword>
<dbReference type="GO" id="GO:0005886">
    <property type="term" value="C:plasma membrane"/>
    <property type="evidence" value="ECO:0007669"/>
    <property type="project" value="UniProtKB-SubCell"/>
</dbReference>
<keyword evidence="10" id="KW-0067">ATP-binding</keyword>
<dbReference type="InterPro" id="IPR004358">
    <property type="entry name" value="Sig_transdc_His_kin-like_C"/>
</dbReference>
<evidence type="ECO:0000256" key="12">
    <source>
        <dbReference type="ARBA" id="ARBA00023012"/>
    </source>
</evidence>
<keyword evidence="8" id="KW-0547">Nucleotide-binding</keyword>
<evidence type="ECO:0000313" key="18">
    <source>
        <dbReference type="Proteomes" id="UP000185674"/>
    </source>
</evidence>
<dbReference type="CDD" id="cd00082">
    <property type="entry name" value="HisKA"/>
    <property type="match status" value="1"/>
</dbReference>
<evidence type="ECO:0000313" key="17">
    <source>
        <dbReference type="EMBL" id="APV35646.1"/>
    </source>
</evidence>
<sequence length="363" mass="41043">MRTKLNKNSIGISAQLLIMMSVLNLGITIFSFGLGYLVYGWATEKGLLDLNNACPDNFSFTSVDYLWTFLVVLTGFLLSTFLAFRYAKRYTQPINALANVVKQIQQGNLSLRIEQQQAHIPHELMSLIQNFNAMANQLEISVKNSTLWNAAIAHELRTPITILQGRLQGIVDGVFEADQQLHQSLLSQVEGLSYLVEDLRTLTLVENQQFRLDIQETNLQNSIFKCFQMFQDRFEHKGLHVVFNLTHETARCDVTRMEQVLIALFSNASRYADAGKLSITTKTTQDHWILMLEDQGPGIDEQHLEHLFKPFYRLEESRSRSEGGTGLGLAVIYAIIEAHQGQITYTTSTDLGGSCFTILLKKS</sequence>
<dbReference type="Pfam" id="PF02518">
    <property type="entry name" value="HATPase_c"/>
    <property type="match status" value="1"/>
</dbReference>
<dbReference type="GO" id="GO:0005524">
    <property type="term" value="F:ATP binding"/>
    <property type="evidence" value="ECO:0007669"/>
    <property type="project" value="UniProtKB-KW"/>
</dbReference>
<dbReference type="InterPro" id="IPR003594">
    <property type="entry name" value="HATPase_dom"/>
</dbReference>
<dbReference type="Gene3D" id="6.10.340.10">
    <property type="match status" value="1"/>
</dbReference>
<dbReference type="SMART" id="SM00388">
    <property type="entry name" value="HisKA"/>
    <property type="match status" value="1"/>
</dbReference>
<dbReference type="InterPro" id="IPR050398">
    <property type="entry name" value="HssS/ArlS-like"/>
</dbReference>
<dbReference type="PANTHER" id="PTHR45528:SF1">
    <property type="entry name" value="SENSOR HISTIDINE KINASE CPXA"/>
    <property type="match status" value="1"/>
</dbReference>
<dbReference type="KEGG" id="asol:BEN76_06285"/>
<dbReference type="InterPro" id="IPR003661">
    <property type="entry name" value="HisK_dim/P_dom"/>
</dbReference>
<dbReference type="FunFam" id="3.30.565.10:FF:000006">
    <property type="entry name" value="Sensor histidine kinase WalK"/>
    <property type="match status" value="1"/>
</dbReference>
<comment type="catalytic activity">
    <reaction evidence="1">
        <text>ATP + protein L-histidine = ADP + protein N-phospho-L-histidine.</text>
        <dbReference type="EC" id="2.7.13.3"/>
    </reaction>
</comment>
<evidence type="ECO:0000256" key="8">
    <source>
        <dbReference type="ARBA" id="ARBA00022741"/>
    </source>
</evidence>
<evidence type="ECO:0000256" key="10">
    <source>
        <dbReference type="ARBA" id="ARBA00022840"/>
    </source>
</evidence>
<keyword evidence="6" id="KW-0808">Transferase</keyword>
<dbReference type="AlphaFoldDB" id="A0A1P8EHI5"/>
<feature type="transmembrane region" description="Helical" evidence="14">
    <location>
        <begin position="12"/>
        <end position="39"/>
    </location>
</feature>
<dbReference type="SMART" id="SM00387">
    <property type="entry name" value="HATPase_c"/>
    <property type="match status" value="1"/>
</dbReference>
<keyword evidence="13 14" id="KW-0472">Membrane</keyword>
<dbReference type="eggNOG" id="COG2205">
    <property type="taxonomic scope" value="Bacteria"/>
</dbReference>
<dbReference type="InterPro" id="IPR003660">
    <property type="entry name" value="HAMP_dom"/>
</dbReference>
<dbReference type="NCBIfam" id="NF012226">
    <property type="entry name" value="AdeS_HK"/>
    <property type="match status" value="1"/>
</dbReference>
<evidence type="ECO:0000256" key="14">
    <source>
        <dbReference type="SAM" id="Phobius"/>
    </source>
</evidence>
<gene>
    <name evidence="17" type="ORF">BEN76_06285</name>
</gene>
<proteinExistence type="predicted"/>
<dbReference type="Pfam" id="PF00512">
    <property type="entry name" value="HisKA"/>
    <property type="match status" value="1"/>
</dbReference>
<evidence type="ECO:0000256" key="7">
    <source>
        <dbReference type="ARBA" id="ARBA00022692"/>
    </source>
</evidence>
<dbReference type="PROSITE" id="PS50885">
    <property type="entry name" value="HAMP"/>
    <property type="match status" value="1"/>
</dbReference>
<keyword evidence="4" id="KW-1003">Cell membrane</keyword>
<comment type="subcellular location">
    <subcellularLocation>
        <location evidence="2">Cell membrane</location>
        <topology evidence="2">Multi-pass membrane protein</topology>
    </subcellularLocation>
</comment>
<dbReference type="GO" id="GO:0000155">
    <property type="term" value="F:phosphorelay sensor kinase activity"/>
    <property type="evidence" value="ECO:0007669"/>
    <property type="project" value="InterPro"/>
</dbReference>